<evidence type="ECO:0000256" key="7">
    <source>
        <dbReference type="ARBA" id="ARBA00022792"/>
    </source>
</evidence>
<dbReference type="InterPro" id="IPR030381">
    <property type="entry name" value="G_DYNAMIN_dom"/>
</dbReference>
<evidence type="ECO:0000256" key="14">
    <source>
        <dbReference type="ARBA" id="ARBA00023134"/>
    </source>
</evidence>
<feature type="region of interest" description="Disordered" evidence="22">
    <location>
        <begin position="223"/>
        <end position="263"/>
    </location>
</feature>
<dbReference type="SUPFAM" id="SSF52540">
    <property type="entry name" value="P-loop containing nucleoside triphosphate hydrolases"/>
    <property type="match status" value="1"/>
</dbReference>
<dbReference type="PANTHER" id="PTHR11566:SF67">
    <property type="entry name" value="DYNAMIN-LIKE 120 KDA PROTEIN, MITOCHONDRIAL"/>
    <property type="match status" value="1"/>
</dbReference>
<proteinExistence type="predicted"/>
<dbReference type="PROSITE" id="PS51718">
    <property type="entry name" value="G_DYNAMIN_2"/>
    <property type="match status" value="1"/>
</dbReference>
<evidence type="ECO:0000256" key="2">
    <source>
        <dbReference type="ARBA" id="ARBA00004569"/>
    </source>
</evidence>
<evidence type="ECO:0000256" key="16">
    <source>
        <dbReference type="ARBA" id="ARBA00023157"/>
    </source>
</evidence>
<dbReference type="CDD" id="cd08771">
    <property type="entry name" value="DLP_1"/>
    <property type="match status" value="1"/>
</dbReference>
<dbReference type="GO" id="GO:0006915">
    <property type="term" value="P:apoptotic process"/>
    <property type="evidence" value="ECO:0007669"/>
    <property type="project" value="UniProtKB-KW"/>
</dbReference>
<evidence type="ECO:0000256" key="22">
    <source>
        <dbReference type="SAM" id="MobiDB-lite"/>
    </source>
</evidence>
<dbReference type="GO" id="GO:0048312">
    <property type="term" value="P:intracellular distribution of mitochondria"/>
    <property type="evidence" value="ECO:0007669"/>
    <property type="project" value="TreeGrafter"/>
</dbReference>
<evidence type="ECO:0000256" key="1">
    <source>
        <dbReference type="ARBA" id="ARBA00004434"/>
    </source>
</evidence>
<keyword evidence="5" id="KW-0053">Apoptosis</keyword>
<keyword evidence="7" id="KW-0999">Mitochondrion inner membrane</keyword>
<dbReference type="EC" id="3.6.5.5" evidence="3"/>
<dbReference type="InterPro" id="IPR027417">
    <property type="entry name" value="P-loop_NTPase"/>
</dbReference>
<dbReference type="PANTHER" id="PTHR11566">
    <property type="entry name" value="DYNAMIN"/>
    <property type="match status" value="1"/>
</dbReference>
<evidence type="ECO:0000256" key="5">
    <source>
        <dbReference type="ARBA" id="ARBA00022703"/>
    </source>
</evidence>
<dbReference type="Pfam" id="PF19434">
    <property type="entry name" value="OPA1_C"/>
    <property type="match status" value="1"/>
</dbReference>
<dbReference type="Proteomes" id="UP000694389">
    <property type="component" value="Unassembled WGS sequence"/>
</dbReference>
<dbReference type="GO" id="GO:0005743">
    <property type="term" value="C:mitochondrial inner membrane"/>
    <property type="evidence" value="ECO:0007669"/>
    <property type="project" value="UniProtKB-SubCell"/>
</dbReference>
<gene>
    <name evidence="24" type="primary">opa1</name>
</gene>
<organism evidence="24 25">
    <name type="scientific">Dicentrarchus labrax</name>
    <name type="common">European seabass</name>
    <name type="synonym">Morone labrax</name>
    <dbReference type="NCBI Taxonomy" id="13489"/>
    <lineage>
        <taxon>Eukaryota</taxon>
        <taxon>Metazoa</taxon>
        <taxon>Chordata</taxon>
        <taxon>Craniata</taxon>
        <taxon>Vertebrata</taxon>
        <taxon>Euteleostomi</taxon>
        <taxon>Actinopterygii</taxon>
        <taxon>Neopterygii</taxon>
        <taxon>Teleostei</taxon>
        <taxon>Neoteleostei</taxon>
        <taxon>Acanthomorphata</taxon>
        <taxon>Eupercaria</taxon>
        <taxon>Moronidae</taxon>
        <taxon>Dicentrarchus</taxon>
    </lineage>
</organism>
<keyword evidence="4" id="KW-0812">Transmembrane</keyword>
<sequence length="983" mass="113237">MLRVGSKAACMACRNLVSTNMGVRFRVPLQKLHPLSRAIHHRYSGNNNPQRPPHRTAARYFTSMSRLPMRPPKPPPGSGGRNYQQQRNFWVARLAARLLKLRYILLGSAVGGGYTAKKTYEEWKDMLPDFSEYNWVIPDFVWELSEQIDFGKCFHFNEIAKLLPDLDKIGENFTFLKSLLSSGDGWLLSLLLLLPVSHYNVPQQGLLGELILIQQQIQRHEEEVRRAAAANNARPPPPEPAPSPPPNPSPPQQKRKVKVPTHLDLPYPTNLKYQRMLERLEKENKELRKVVLQKDDKGIHQRKVKKSLIDLYSEVLDILSDYDANYNTQDHLPRVVVVGDQSAGKTSVLEMIAQARIFPRGSGEMMTRSPVKVTLSEGPHHVAMFKDSGREFDLTKEEDLAALRHEIELRMRKSVKEGQTVSCETISLSVKGPGIQRMVLVDLPGVISTVTAGMASDTKETIFSISKAYMQNPNAIILCIQDGSVDAERSIVTDLVSQMDPQGKRTIFVLTKVDLAEKNLASPNRIQQIVEGKLFPMKALGYFAVVTGKGSSGESIDSIKDYEEDFFQNSRLLRDGMLKAHQVTTKNLSLAVSDCFWKMVRESVEQQADVFKASRFNLETEWKNNYPRLRELDRNELYEKAKNEILDEVISLSQVTPQHWESILQKKLWERVSTHVIENIYLPAAQTMDSGTFNTTVDIKLKQWTDKQLPHKALEVAWETLQEEFARFMAEYKGKDQDDIFDKLKEAVKDESIKRHKWNERAMDSLRVIQHNALEDRSITDKPQWDAAIQFMEETLHSRLKDTDSVIRDMVGPDWKQRWLNWKNRTPEQHIRNETKNELERLLKLHDDHTAYLANDEVTTVRKNLEGRGVEVDPVLIKDTWHQLYRRHFLQNALSHCNLCKRGFYYYQRHFVDSELSCVSASNTLRQQLTNTEVRRLEKNVKEVLEDFGEDMERKTHLITGRRVQLAEDLSKTHRLTAETYDC</sequence>
<evidence type="ECO:0000256" key="18">
    <source>
        <dbReference type="ARBA" id="ARBA00048040"/>
    </source>
</evidence>
<keyword evidence="10" id="KW-1133">Transmembrane helix</keyword>
<evidence type="ECO:0000256" key="6">
    <source>
        <dbReference type="ARBA" id="ARBA00022741"/>
    </source>
</evidence>
<evidence type="ECO:0000256" key="19">
    <source>
        <dbReference type="ARBA" id="ARBA00063873"/>
    </source>
</evidence>
<feature type="compositionally biased region" description="Pro residues" evidence="22">
    <location>
        <begin position="234"/>
        <end position="251"/>
    </location>
</feature>
<dbReference type="GeneTree" id="ENSGT00550000074851"/>
<evidence type="ECO:0000256" key="3">
    <source>
        <dbReference type="ARBA" id="ARBA00011980"/>
    </source>
</evidence>
<evidence type="ECO:0000256" key="10">
    <source>
        <dbReference type="ARBA" id="ARBA00022989"/>
    </source>
</evidence>
<dbReference type="GO" id="GO:0008017">
    <property type="term" value="F:microtubule binding"/>
    <property type="evidence" value="ECO:0007669"/>
    <property type="project" value="TreeGrafter"/>
</dbReference>
<keyword evidence="14" id="KW-0342">GTP-binding</keyword>
<dbReference type="SMART" id="SM00053">
    <property type="entry name" value="DYNc"/>
    <property type="match status" value="1"/>
</dbReference>
<dbReference type="FunFam" id="3.40.50.300:FF:000171">
    <property type="entry name" value="Dynamin-like 120 kDa protein, mitochondrial"/>
    <property type="match status" value="1"/>
</dbReference>
<dbReference type="PRINTS" id="PR00195">
    <property type="entry name" value="DYNAMIN"/>
</dbReference>
<evidence type="ECO:0000256" key="4">
    <source>
        <dbReference type="ARBA" id="ARBA00022692"/>
    </source>
</evidence>
<evidence type="ECO:0000256" key="20">
    <source>
        <dbReference type="ARBA" id="ARBA00083666"/>
    </source>
</evidence>
<reference evidence="24" key="2">
    <citation type="submission" date="2025-09" db="UniProtKB">
        <authorList>
            <consortium name="Ensembl"/>
        </authorList>
    </citation>
    <scope>IDENTIFICATION</scope>
</reference>
<keyword evidence="15" id="KW-0472">Membrane</keyword>
<dbReference type="InterPro" id="IPR001401">
    <property type="entry name" value="Dynamin_GTPase"/>
</dbReference>
<dbReference type="InterPro" id="IPR022812">
    <property type="entry name" value="Dynamin"/>
</dbReference>
<accession>A0A8C4GSM9</accession>
<comment type="subcellular location">
    <subcellularLocation>
        <location evidence="1">Mitochondrion inner membrane</location>
        <topology evidence="1">Single-pass membrane protein</topology>
    </subcellularLocation>
    <subcellularLocation>
        <location evidence="2">Mitochondrion intermembrane space</location>
    </subcellularLocation>
</comment>
<evidence type="ECO:0000256" key="9">
    <source>
        <dbReference type="ARBA" id="ARBA00022946"/>
    </source>
</evidence>
<evidence type="ECO:0000256" key="13">
    <source>
        <dbReference type="ARBA" id="ARBA00023128"/>
    </source>
</evidence>
<dbReference type="GO" id="GO:0008289">
    <property type="term" value="F:lipid binding"/>
    <property type="evidence" value="ECO:0007669"/>
    <property type="project" value="UniProtKB-KW"/>
</dbReference>
<dbReference type="Ensembl" id="ENSDLAT00005031106.2">
    <property type="protein sequence ID" value="ENSDLAP00005029153.1"/>
    <property type="gene ID" value="ENSDLAG00005012552.2"/>
</dbReference>
<protein>
    <recommendedName>
        <fullName evidence="17">Dynamin-like GTPase OPA1, mitochondrial</fullName>
        <ecNumber evidence="3">3.6.5.5</ecNumber>
    </recommendedName>
    <alternativeName>
        <fullName evidence="20">Optic atrophy protein 1 homolog</fullName>
    </alternativeName>
</protein>
<evidence type="ECO:0000256" key="8">
    <source>
        <dbReference type="ARBA" id="ARBA00022801"/>
    </source>
</evidence>
<dbReference type="GO" id="GO:0005525">
    <property type="term" value="F:GTP binding"/>
    <property type="evidence" value="ECO:0007669"/>
    <property type="project" value="UniProtKB-KW"/>
</dbReference>
<dbReference type="InterPro" id="IPR045063">
    <property type="entry name" value="Dynamin_N"/>
</dbReference>
<dbReference type="GO" id="GO:0008053">
    <property type="term" value="P:mitochondrial fusion"/>
    <property type="evidence" value="ECO:0007669"/>
    <property type="project" value="TreeGrafter"/>
</dbReference>
<reference evidence="24" key="1">
    <citation type="submission" date="2025-08" db="UniProtKB">
        <authorList>
            <consortium name="Ensembl"/>
        </authorList>
    </citation>
    <scope>IDENTIFICATION</scope>
</reference>
<keyword evidence="8" id="KW-0378">Hydrolase</keyword>
<keyword evidence="13" id="KW-0496">Mitochondrion</keyword>
<dbReference type="AlphaFoldDB" id="A0A8C4GSM9"/>
<evidence type="ECO:0000313" key="25">
    <source>
        <dbReference type="Proteomes" id="UP000694389"/>
    </source>
</evidence>
<keyword evidence="25" id="KW-1185">Reference proteome</keyword>
<dbReference type="GO" id="GO:0003924">
    <property type="term" value="F:GTPase activity"/>
    <property type="evidence" value="ECO:0007669"/>
    <property type="project" value="InterPro"/>
</dbReference>
<keyword evidence="16" id="KW-1015">Disulfide bond</keyword>
<dbReference type="Gene3D" id="3.40.50.300">
    <property type="entry name" value="P-loop containing nucleotide triphosphate hydrolases"/>
    <property type="match status" value="1"/>
</dbReference>
<evidence type="ECO:0000256" key="15">
    <source>
        <dbReference type="ARBA" id="ARBA00023136"/>
    </source>
</evidence>
<name>A0A8C4GSM9_DICLA</name>
<evidence type="ECO:0000256" key="12">
    <source>
        <dbReference type="ARBA" id="ARBA00023121"/>
    </source>
</evidence>
<dbReference type="GO" id="GO:0006897">
    <property type="term" value="P:endocytosis"/>
    <property type="evidence" value="ECO:0007669"/>
    <property type="project" value="TreeGrafter"/>
</dbReference>
<evidence type="ECO:0000313" key="24">
    <source>
        <dbReference type="Ensembl" id="ENSDLAP00005029153.1"/>
    </source>
</evidence>
<evidence type="ECO:0000256" key="17">
    <source>
        <dbReference type="ARBA" id="ARBA00044791"/>
    </source>
</evidence>
<evidence type="ECO:0000259" key="23">
    <source>
        <dbReference type="PROSITE" id="PS51718"/>
    </source>
</evidence>
<evidence type="ECO:0000256" key="21">
    <source>
        <dbReference type="SAM" id="Coils"/>
    </source>
</evidence>
<comment type="subunit">
    <text evidence="19">Oligomeric complex consisting of membrane-bound and soluble forms of OPA1.</text>
</comment>
<dbReference type="Pfam" id="PF00350">
    <property type="entry name" value="Dynamin_N"/>
    <property type="match status" value="1"/>
</dbReference>
<dbReference type="GO" id="GO:0005758">
    <property type="term" value="C:mitochondrial intermembrane space"/>
    <property type="evidence" value="ECO:0007669"/>
    <property type="project" value="UniProtKB-SubCell"/>
</dbReference>
<dbReference type="GO" id="GO:0000266">
    <property type="term" value="P:mitochondrial fission"/>
    <property type="evidence" value="ECO:0007669"/>
    <property type="project" value="TreeGrafter"/>
</dbReference>
<keyword evidence="6" id="KW-0547">Nucleotide-binding</keyword>
<keyword evidence="9" id="KW-0809">Transit peptide</keyword>
<comment type="catalytic activity">
    <reaction evidence="18">
        <text>GTP + H2O = GDP + phosphate + H(+)</text>
        <dbReference type="Rhea" id="RHEA:19669"/>
        <dbReference type="ChEBI" id="CHEBI:15377"/>
        <dbReference type="ChEBI" id="CHEBI:15378"/>
        <dbReference type="ChEBI" id="CHEBI:37565"/>
        <dbReference type="ChEBI" id="CHEBI:43474"/>
        <dbReference type="ChEBI" id="CHEBI:58189"/>
        <dbReference type="EC" id="3.6.5.5"/>
    </reaction>
</comment>
<feature type="coiled-coil region" evidence="21">
    <location>
        <begin position="270"/>
        <end position="297"/>
    </location>
</feature>
<keyword evidence="12" id="KW-0446">Lipid-binding</keyword>
<keyword evidence="11 21" id="KW-0175">Coiled coil</keyword>
<dbReference type="GO" id="GO:0005874">
    <property type="term" value="C:microtubule"/>
    <property type="evidence" value="ECO:0007669"/>
    <property type="project" value="TreeGrafter"/>
</dbReference>
<evidence type="ECO:0000256" key="11">
    <source>
        <dbReference type="ARBA" id="ARBA00023054"/>
    </source>
</evidence>
<dbReference type="GO" id="GO:0016559">
    <property type="term" value="P:peroxisome fission"/>
    <property type="evidence" value="ECO:0007669"/>
    <property type="project" value="TreeGrafter"/>
</dbReference>
<dbReference type="InterPro" id="IPR045817">
    <property type="entry name" value="OPA1_C"/>
</dbReference>
<feature type="domain" description="Dynamin-type G" evidence="23">
    <location>
        <begin position="329"/>
        <end position="605"/>
    </location>
</feature>